<protein>
    <recommendedName>
        <fullName evidence="11">RecBCD enzyme subunit RecD</fullName>
        <ecNumber evidence="11">5.6.2.3</ecNumber>
    </recommendedName>
    <alternativeName>
        <fullName evidence="11">DNA 5'-3' helicase subunit RecD</fullName>
    </alternativeName>
    <alternativeName>
        <fullName evidence="11">Exonuclease V subunit RecD</fullName>
        <shortName evidence="11">ExoV subunit RecD</shortName>
    </alternativeName>
    <alternativeName>
        <fullName evidence="11">Helicase/nuclease RecBCD subunit RecD</fullName>
    </alternativeName>
</protein>
<dbReference type="Pfam" id="PF13245">
    <property type="entry name" value="AAA_19"/>
    <property type="match status" value="1"/>
</dbReference>
<dbReference type="CDD" id="cd17933">
    <property type="entry name" value="DEXSc_RecD-like"/>
    <property type="match status" value="1"/>
</dbReference>
<dbReference type="GO" id="GO:0008854">
    <property type="term" value="F:exodeoxyribonuclease V activity"/>
    <property type="evidence" value="ECO:0007669"/>
    <property type="project" value="InterPro"/>
</dbReference>
<evidence type="ECO:0000256" key="8">
    <source>
        <dbReference type="ARBA" id="ARBA00023125"/>
    </source>
</evidence>
<comment type="caution">
    <text evidence="14">The sequence shown here is derived from an EMBL/GenBank/DDBJ whole genome shotgun (WGS) entry which is preliminary data.</text>
</comment>
<evidence type="ECO:0000256" key="7">
    <source>
        <dbReference type="ARBA" id="ARBA00022840"/>
    </source>
</evidence>
<dbReference type="PANTHER" id="PTHR43788">
    <property type="entry name" value="DNA2/NAM7 HELICASE FAMILY MEMBER"/>
    <property type="match status" value="1"/>
</dbReference>
<feature type="domain" description="RecBCD enzyme subunit RecD N-terminal" evidence="13">
    <location>
        <begin position="25"/>
        <end position="149"/>
    </location>
</feature>
<dbReference type="SUPFAM" id="SSF52540">
    <property type="entry name" value="P-loop containing nucleoside triphosphate hydrolases"/>
    <property type="match status" value="2"/>
</dbReference>
<dbReference type="Pfam" id="PF21185">
    <property type="entry name" value="RecD_N"/>
    <property type="match status" value="1"/>
</dbReference>
<keyword evidence="4 11" id="KW-0378">Hydrolase</keyword>
<evidence type="ECO:0000256" key="2">
    <source>
        <dbReference type="ARBA" id="ARBA00022741"/>
    </source>
</evidence>
<dbReference type="InterPro" id="IPR041851">
    <property type="entry name" value="RecD_N_sf"/>
</dbReference>
<dbReference type="HAMAP" id="MF_01487">
    <property type="entry name" value="RecD"/>
    <property type="match status" value="1"/>
</dbReference>
<keyword evidence="6 11" id="KW-0269">Exonuclease</keyword>
<dbReference type="Pfam" id="PF13538">
    <property type="entry name" value="UvrD_C_2"/>
    <property type="match status" value="1"/>
</dbReference>
<feature type="domain" description="UvrD-like helicase C-terminal" evidence="12">
    <location>
        <begin position="603"/>
        <end position="649"/>
    </location>
</feature>
<keyword evidence="3 11" id="KW-0227">DNA damage</keyword>
<dbReference type="AlphaFoldDB" id="A0A7K1FF00"/>
<dbReference type="GO" id="GO:0043139">
    <property type="term" value="F:5'-3' DNA helicase activity"/>
    <property type="evidence" value="ECO:0007669"/>
    <property type="project" value="UniProtKB-UniRule"/>
</dbReference>
<dbReference type="NCBIfam" id="TIGR01447">
    <property type="entry name" value="recD"/>
    <property type="match status" value="1"/>
</dbReference>
<keyword evidence="5 11" id="KW-0347">Helicase</keyword>
<comment type="catalytic activity">
    <reaction evidence="11">
        <text>ATP + H2O = ADP + phosphate + H(+)</text>
        <dbReference type="Rhea" id="RHEA:13065"/>
        <dbReference type="ChEBI" id="CHEBI:15377"/>
        <dbReference type="ChEBI" id="CHEBI:15378"/>
        <dbReference type="ChEBI" id="CHEBI:30616"/>
        <dbReference type="ChEBI" id="CHEBI:43474"/>
        <dbReference type="ChEBI" id="CHEBI:456216"/>
        <dbReference type="EC" id="5.6.2.3"/>
    </reaction>
</comment>
<reference evidence="14 15" key="1">
    <citation type="submission" date="2019-11" db="EMBL/GenBank/DDBJ databases">
        <authorList>
            <person name="Jiang L.-Q."/>
        </authorList>
    </citation>
    <scope>NUCLEOTIDE SEQUENCE [LARGE SCALE GENOMIC DNA]</scope>
    <source>
        <strain evidence="14 15">YIM 132087</strain>
    </source>
</reference>
<evidence type="ECO:0000256" key="9">
    <source>
        <dbReference type="ARBA" id="ARBA00023204"/>
    </source>
</evidence>
<dbReference type="RefSeq" id="WP_154766687.1">
    <property type="nucleotide sequence ID" value="NZ_WLYK01000001.1"/>
</dbReference>
<evidence type="ECO:0000313" key="14">
    <source>
        <dbReference type="EMBL" id="MTD12660.1"/>
    </source>
</evidence>
<dbReference type="PANTHER" id="PTHR43788:SF6">
    <property type="entry name" value="DNA HELICASE B"/>
    <property type="match status" value="1"/>
</dbReference>
<comment type="function">
    <text evidence="11">A helicase/nuclease that prepares dsDNA breaks (DSB) for recombinational DNA repair. Binds to DSBs and unwinds DNA via a highly rapid and processive ATP-dependent bidirectional helicase activity. Unwinds dsDNA until it encounters a Chi (crossover hotspot instigator) sequence from the 3' direction. Cuts ssDNA a few nucleotides 3' to the Chi site. The properties and activities of the enzyme are changed at Chi. The Chi-altered holoenzyme produces a long 3'-ssDNA overhang and facilitates RecA-binding to the ssDNA for homologous DNA recombination and repair. Holoenzyme degrades any linearized DNA that is unable to undergo homologous recombination. In the holoenzyme this subunit has ssDNA-dependent ATPase and 5'-3' helicase activity. When added to pre-assembled RecBC greatly stimulates nuclease activity and augments holoenzyme processivity. Negatively regulates the RecA-loading ability of RecBCD.</text>
</comment>
<dbReference type="InterPro" id="IPR027417">
    <property type="entry name" value="P-loop_NTPase"/>
</dbReference>
<dbReference type="GO" id="GO:0017116">
    <property type="term" value="F:single-stranded DNA helicase activity"/>
    <property type="evidence" value="ECO:0007669"/>
    <property type="project" value="TreeGrafter"/>
</dbReference>
<evidence type="ECO:0000256" key="4">
    <source>
        <dbReference type="ARBA" id="ARBA00022801"/>
    </source>
</evidence>
<keyword evidence="2 11" id="KW-0547">Nucleotide-binding</keyword>
<comment type="miscellaneous">
    <text evidence="11">In the RecBCD complex, RecB has a slow 3'-5' helicase, an exonuclease activity and loads RecA onto ssDNA, RecD has a fast 5'-3' helicase activity, while RecC stimulates the ATPase and processivity of the RecB helicase and contributes to recognition of the Chi site.</text>
</comment>
<evidence type="ECO:0000256" key="3">
    <source>
        <dbReference type="ARBA" id="ARBA00022763"/>
    </source>
</evidence>
<keyword evidence="15" id="KW-1185">Reference proteome</keyword>
<accession>A0A7K1FF00</accession>
<evidence type="ECO:0000259" key="13">
    <source>
        <dbReference type="Pfam" id="PF21185"/>
    </source>
</evidence>
<dbReference type="InterPro" id="IPR006344">
    <property type="entry name" value="RecD"/>
</dbReference>
<proteinExistence type="inferred from homology"/>
<evidence type="ECO:0000256" key="10">
    <source>
        <dbReference type="ARBA" id="ARBA00023235"/>
    </source>
</evidence>
<evidence type="ECO:0000256" key="11">
    <source>
        <dbReference type="HAMAP-Rule" id="MF_01487"/>
    </source>
</evidence>
<keyword evidence="9 11" id="KW-0234">DNA repair</keyword>
<dbReference type="GO" id="GO:0003677">
    <property type="term" value="F:DNA binding"/>
    <property type="evidence" value="ECO:0007669"/>
    <property type="project" value="UniProtKB-UniRule"/>
</dbReference>
<evidence type="ECO:0000256" key="5">
    <source>
        <dbReference type="ARBA" id="ARBA00022806"/>
    </source>
</evidence>
<dbReference type="Proteomes" id="UP000460221">
    <property type="component" value="Unassembled WGS sequence"/>
</dbReference>
<sequence>MTAPVDPMAAGFALRATGLLRDFNQAGLLDAGDVHVASRLSALAGETDETVSLALALAVAAVRGGSVCVDLTDPPVIDTTEVTSGATASGAGVAPEAVPPWPEPGPWIAAVRRSPLTADLGAGPDLFGTWSDDLTEGSRPLRYDRGLLYLDRYWRDECDVAADLAARERSAGPSVDAARLDRAVVRYFRGPDGDPRTDDHDDRAAELEAWGITRRAARTAATRWTTVLGGGPGTGKTTTVARLLAVLTEISDPGAPGSRKPGSATGVAPGPLRIALAAPTGKAAARLQEAVTAEIGASVRPVAPEIADRLGALQASTLHRLLGAVGGRGLTFRHDRTHRLPHDVVVVDEASMISLTLMARLLAAMRPDARLVLVGDPAQLASVEAGAVLADIVDGLDGLDGAGSAPVSGEEVDGVPSGGTVPGRAAGAGIVRLEHNWRFGGDIALLATAVRRGDIDGATEILDASGSAVEFLPDGGTAGARADVVAAGRDLRAAAIAGDAAAALRHLDAHRLLCAHRAGPTGVDHWRRQVEAWLAADRGEPESGPWYPGRPVLITANDYPLGLFNGDTGVVVLDADGEPRVVFARGTGTVSFRPTRLDRFETVHAMTVHRSQGSQFGTVTLVLPEVGSPLLTRELLYTAITRARNKVRILGDREAFAAAVARPAARASGLRGRLGG</sequence>
<name>A0A7K1FF00_9ACTN</name>
<dbReference type="EC" id="5.6.2.3" evidence="11"/>
<feature type="binding site" evidence="11">
    <location>
        <begin position="230"/>
        <end position="237"/>
    </location>
    <ligand>
        <name>ATP</name>
        <dbReference type="ChEBI" id="CHEBI:30616"/>
    </ligand>
</feature>
<comment type="subunit">
    <text evidence="11">Heterotrimer of RecB, RecC and RecD. All subunits contribute to DNA-binding.</text>
</comment>
<evidence type="ECO:0000256" key="6">
    <source>
        <dbReference type="ARBA" id="ARBA00022839"/>
    </source>
</evidence>
<keyword evidence="1 11" id="KW-0540">Nuclease</keyword>
<keyword evidence="10 11" id="KW-0413">Isomerase</keyword>
<dbReference type="GO" id="GO:0000724">
    <property type="term" value="P:double-strand break repair via homologous recombination"/>
    <property type="evidence" value="ECO:0007669"/>
    <property type="project" value="UniProtKB-UniRule"/>
</dbReference>
<dbReference type="EMBL" id="WLYK01000001">
    <property type="protein sequence ID" value="MTD12660.1"/>
    <property type="molecule type" value="Genomic_DNA"/>
</dbReference>
<dbReference type="InterPro" id="IPR027785">
    <property type="entry name" value="UvrD-like_helicase_C"/>
</dbReference>
<dbReference type="Gene3D" id="3.40.50.300">
    <property type="entry name" value="P-loop containing nucleotide triphosphate hydrolases"/>
    <property type="match status" value="3"/>
</dbReference>
<dbReference type="InterPro" id="IPR049550">
    <property type="entry name" value="RecD_N"/>
</dbReference>
<comment type="similarity">
    <text evidence="11">Belongs to the RecD family.</text>
</comment>
<dbReference type="GO" id="GO:0005524">
    <property type="term" value="F:ATP binding"/>
    <property type="evidence" value="ECO:0007669"/>
    <property type="project" value="UniProtKB-UniRule"/>
</dbReference>
<keyword evidence="8 11" id="KW-0238">DNA-binding</keyword>
<dbReference type="CDD" id="cd18809">
    <property type="entry name" value="SF1_C_RecD"/>
    <property type="match status" value="1"/>
</dbReference>
<keyword evidence="7 11" id="KW-0067">ATP-binding</keyword>
<gene>
    <name evidence="11 14" type="primary">recD</name>
    <name evidence="14" type="ORF">GIS00_01705</name>
</gene>
<evidence type="ECO:0000256" key="1">
    <source>
        <dbReference type="ARBA" id="ARBA00022722"/>
    </source>
</evidence>
<evidence type="ECO:0000313" key="15">
    <source>
        <dbReference type="Proteomes" id="UP000460221"/>
    </source>
</evidence>
<evidence type="ECO:0000259" key="12">
    <source>
        <dbReference type="Pfam" id="PF13538"/>
    </source>
</evidence>
<dbReference type="InterPro" id="IPR050534">
    <property type="entry name" value="Coronavir_polyprotein_1ab"/>
</dbReference>
<dbReference type="GO" id="GO:0009338">
    <property type="term" value="C:exodeoxyribonuclease V complex"/>
    <property type="evidence" value="ECO:0007669"/>
    <property type="project" value="InterPro"/>
</dbReference>
<dbReference type="Gene3D" id="1.10.10.1020">
    <property type="entry name" value="RecBCD complex, subunit RecD, N-terminal domain"/>
    <property type="match status" value="1"/>
</dbReference>
<organism evidence="14 15">
    <name type="scientific">Nakamurella alba</name>
    <dbReference type="NCBI Taxonomy" id="2665158"/>
    <lineage>
        <taxon>Bacteria</taxon>
        <taxon>Bacillati</taxon>
        <taxon>Actinomycetota</taxon>
        <taxon>Actinomycetes</taxon>
        <taxon>Nakamurellales</taxon>
        <taxon>Nakamurellaceae</taxon>
        <taxon>Nakamurella</taxon>
    </lineage>
</organism>